<evidence type="ECO:0000313" key="1">
    <source>
        <dbReference type="EMBL" id="AVO25090.1"/>
    </source>
</evidence>
<protein>
    <submittedName>
        <fullName evidence="1">Uncharacterized protein</fullName>
    </submittedName>
</protein>
<evidence type="ECO:0000313" key="2">
    <source>
        <dbReference type="Proteomes" id="UP000241290"/>
    </source>
</evidence>
<name>A0A2P1JXR6_9CAUD</name>
<sequence>MALGLGRFSNKRKGPLVEAQYEGVCPSCGQEIMPGWLAGYVDGEFNCQECWEEAEDE</sequence>
<proteinExistence type="predicted"/>
<dbReference type="GeneID" id="64766415"/>
<organism evidence="1 2">
    <name type="scientific">Rhodococcus phage Finch</name>
    <dbReference type="NCBI Taxonomy" id="2094144"/>
    <lineage>
        <taxon>Viruses</taxon>
        <taxon>Duplodnaviria</taxon>
        <taxon>Heunggongvirae</taxon>
        <taxon>Uroviricota</taxon>
        <taxon>Caudoviricetes</taxon>
        <taxon>Finchvirus</taxon>
        <taxon>Finchvirus finch</taxon>
    </lineage>
</organism>
<dbReference type="RefSeq" id="YP_010059184.1">
    <property type="nucleotide sequence ID" value="NC_054724.1"/>
</dbReference>
<reference evidence="2" key="1">
    <citation type="submission" date="2018-02" db="EMBL/GenBank/DDBJ databases">
        <authorList>
            <person name="Cohen D.B."/>
            <person name="Kent A.D."/>
        </authorList>
    </citation>
    <scope>NUCLEOTIDE SEQUENCE [LARGE SCALE GENOMIC DNA]</scope>
</reference>
<gene>
    <name evidence="1" type="primary">162</name>
    <name evidence="1" type="ORF">SEA_FINCH_162</name>
</gene>
<keyword evidence="2" id="KW-1185">Reference proteome</keyword>
<dbReference type="Proteomes" id="UP000241290">
    <property type="component" value="Genome"/>
</dbReference>
<dbReference type="KEGG" id="vg:64766415"/>
<dbReference type="EMBL" id="MG962366">
    <property type="protein sequence ID" value="AVO25090.1"/>
    <property type="molecule type" value="Genomic_DNA"/>
</dbReference>
<accession>A0A2P1JXR6</accession>